<sequence>MVIVAKADKSDTSNDKDKAVEPKISDDVVDAEIVEDTPVAAEAETAEDVTAEETSPETAEDSVEAEQAEDTAADAETSDVSDADDAPVTEDSVSAPEEVDSADESAEPDATPAAPPPAPKNAPEKKTGFVPVALGGVVAAALGFGVAQYVGPMGAGDNEALINLQSSLTAQSEQIATLQSQLQESQSTLEDVFAANDTLSVQLEGLTGSVAAVNGRIDDASGALAKLDGRIAVLEKNPITQSLPSAAIEAYEREVEELKAAVAEQRAEAASMEENAKLTAQQALARAALSRVFSALESGAPYRAALTDFSAATGTTGPAALEGYADTGVPSLAALQSTFPDAARKALAAARGGSEPDSNKVMSFLKTQLGARSVTPQEGDDADAVLSRAEAALRAGRIGDSLAELDALSEAAKDAMSDWIAEAEARQAALVAGESLSQELNTN</sequence>
<dbReference type="EMBL" id="FQWM01000002">
    <property type="protein sequence ID" value="SHH01508.1"/>
    <property type="molecule type" value="Genomic_DNA"/>
</dbReference>
<dbReference type="Proteomes" id="UP000184211">
    <property type="component" value="Unassembled WGS sequence"/>
</dbReference>
<accession>A0A1M5PIE8</accession>
<feature type="compositionally biased region" description="Basic and acidic residues" evidence="2">
    <location>
        <begin position="1"/>
        <end position="26"/>
    </location>
</feature>
<keyword evidence="1" id="KW-0175">Coiled coil</keyword>
<evidence type="ECO:0000313" key="4">
    <source>
        <dbReference type="Proteomes" id="UP000184211"/>
    </source>
</evidence>
<proteinExistence type="predicted"/>
<keyword evidence="4" id="KW-1185">Reference proteome</keyword>
<dbReference type="AlphaFoldDB" id="A0A1M5PIE8"/>
<evidence type="ECO:0000256" key="1">
    <source>
        <dbReference type="SAM" id="Coils"/>
    </source>
</evidence>
<name>A0A1M5PIE8_9RHOB</name>
<dbReference type="Gene3D" id="1.10.287.1490">
    <property type="match status" value="1"/>
</dbReference>
<evidence type="ECO:0000256" key="2">
    <source>
        <dbReference type="SAM" id="MobiDB-lite"/>
    </source>
</evidence>
<feature type="compositionally biased region" description="Acidic residues" evidence="2">
    <location>
        <begin position="97"/>
        <end position="107"/>
    </location>
</feature>
<feature type="region of interest" description="Disordered" evidence="2">
    <location>
        <begin position="1"/>
        <end position="124"/>
    </location>
</feature>
<feature type="coiled-coil region" evidence="1">
    <location>
        <begin position="217"/>
        <end position="282"/>
    </location>
</feature>
<dbReference type="STRING" id="870908.SAMN04488044_1830"/>
<protein>
    <submittedName>
        <fullName evidence="3">Uncharacterized conserved protein</fullName>
    </submittedName>
</protein>
<feature type="compositionally biased region" description="Acidic residues" evidence="2">
    <location>
        <begin position="44"/>
        <end position="88"/>
    </location>
</feature>
<reference evidence="4" key="1">
    <citation type="submission" date="2016-11" db="EMBL/GenBank/DDBJ databases">
        <authorList>
            <person name="Varghese N."/>
            <person name="Submissions S."/>
        </authorList>
    </citation>
    <scope>NUCLEOTIDE SEQUENCE [LARGE SCALE GENOMIC DNA]</scope>
    <source>
        <strain evidence="4">DSM 28223</strain>
    </source>
</reference>
<evidence type="ECO:0000313" key="3">
    <source>
        <dbReference type="EMBL" id="SHH01508.1"/>
    </source>
</evidence>
<gene>
    <name evidence="3" type="ORF">SAMN04488044_1830</name>
</gene>
<organism evidence="3 4">
    <name type="scientific">Cognatishimia maritima</name>
    <dbReference type="NCBI Taxonomy" id="870908"/>
    <lineage>
        <taxon>Bacteria</taxon>
        <taxon>Pseudomonadati</taxon>
        <taxon>Pseudomonadota</taxon>
        <taxon>Alphaproteobacteria</taxon>
        <taxon>Rhodobacterales</taxon>
        <taxon>Paracoccaceae</taxon>
        <taxon>Cognatishimia</taxon>
    </lineage>
</organism>